<feature type="transmembrane region" description="Helical" evidence="9">
    <location>
        <begin position="281"/>
        <end position="303"/>
    </location>
</feature>
<evidence type="ECO:0000256" key="4">
    <source>
        <dbReference type="ARBA" id="ARBA00022741"/>
    </source>
</evidence>
<evidence type="ECO:0000313" key="12">
    <source>
        <dbReference type="EMBL" id="PWE52664.1"/>
    </source>
</evidence>
<keyword evidence="4" id="KW-0547">Nucleotide-binding</keyword>
<dbReference type="InterPro" id="IPR011527">
    <property type="entry name" value="ABC1_TM_dom"/>
</dbReference>
<dbReference type="FunFam" id="3.40.50.300:FF:000218">
    <property type="entry name" value="Multidrug ABC transporter ATP-binding protein"/>
    <property type="match status" value="1"/>
</dbReference>
<feature type="transmembrane region" description="Helical" evidence="9">
    <location>
        <begin position="44"/>
        <end position="69"/>
    </location>
</feature>
<evidence type="ECO:0000256" key="3">
    <source>
        <dbReference type="ARBA" id="ARBA00022692"/>
    </source>
</evidence>
<comment type="subcellular location">
    <subcellularLocation>
        <location evidence="1">Cell membrane</location>
        <topology evidence="1">Multi-pass membrane protein</topology>
    </subcellularLocation>
</comment>
<dbReference type="Pfam" id="PF00664">
    <property type="entry name" value="ABC_membrane"/>
    <property type="match status" value="1"/>
</dbReference>
<dbReference type="PROSITE" id="PS00211">
    <property type="entry name" value="ABC_TRANSPORTER_1"/>
    <property type="match status" value="1"/>
</dbReference>
<keyword evidence="5 12" id="KW-0067">ATP-binding</keyword>
<evidence type="ECO:0000256" key="7">
    <source>
        <dbReference type="ARBA" id="ARBA00023136"/>
    </source>
</evidence>
<evidence type="ECO:0000256" key="6">
    <source>
        <dbReference type="ARBA" id="ARBA00022989"/>
    </source>
</evidence>
<dbReference type="GO" id="GO:0016887">
    <property type="term" value="F:ATP hydrolysis activity"/>
    <property type="evidence" value="ECO:0007669"/>
    <property type="project" value="InterPro"/>
</dbReference>
<dbReference type="EMBL" id="QFBC01000022">
    <property type="protein sequence ID" value="PWE52664.1"/>
    <property type="molecule type" value="Genomic_DNA"/>
</dbReference>
<evidence type="ECO:0000256" key="2">
    <source>
        <dbReference type="ARBA" id="ARBA00005417"/>
    </source>
</evidence>
<feature type="transmembrane region" description="Helical" evidence="9">
    <location>
        <begin position="193"/>
        <end position="212"/>
    </location>
</feature>
<dbReference type="InterPro" id="IPR003593">
    <property type="entry name" value="AAA+_ATPase"/>
</dbReference>
<feature type="domain" description="ABC transmembrane type-1" evidence="11">
    <location>
        <begin position="45"/>
        <end position="336"/>
    </location>
</feature>
<dbReference type="InterPro" id="IPR036640">
    <property type="entry name" value="ABC1_TM_sf"/>
</dbReference>
<dbReference type="InterPro" id="IPR003439">
    <property type="entry name" value="ABC_transporter-like_ATP-bd"/>
</dbReference>
<dbReference type="Proteomes" id="UP000245252">
    <property type="component" value="Unassembled WGS sequence"/>
</dbReference>
<keyword evidence="6 9" id="KW-1133">Transmembrane helix</keyword>
<evidence type="ECO:0000256" key="5">
    <source>
        <dbReference type="ARBA" id="ARBA00022840"/>
    </source>
</evidence>
<dbReference type="PROSITE" id="PS50893">
    <property type="entry name" value="ABC_TRANSPORTER_2"/>
    <property type="match status" value="1"/>
</dbReference>
<evidence type="ECO:0000256" key="1">
    <source>
        <dbReference type="ARBA" id="ARBA00004651"/>
    </source>
</evidence>
<comment type="function">
    <text evidence="8">Part of an ABC transporter complex. Transmembrane domains (TMD) form a pore in the inner membrane and the ATP-binding domain (NBD) is responsible for energy generation.</text>
</comment>
<keyword evidence="13" id="KW-1185">Reference proteome</keyword>
<evidence type="ECO:0000256" key="9">
    <source>
        <dbReference type="SAM" id="Phobius"/>
    </source>
</evidence>
<evidence type="ECO:0000259" key="11">
    <source>
        <dbReference type="PROSITE" id="PS50929"/>
    </source>
</evidence>
<evidence type="ECO:0000259" key="10">
    <source>
        <dbReference type="PROSITE" id="PS50893"/>
    </source>
</evidence>
<dbReference type="GO" id="GO:0015421">
    <property type="term" value="F:ABC-type oligopeptide transporter activity"/>
    <property type="evidence" value="ECO:0007669"/>
    <property type="project" value="TreeGrafter"/>
</dbReference>
<gene>
    <name evidence="12" type="ORF">DEM27_30045</name>
</gene>
<dbReference type="OrthoDB" id="9804259at2"/>
<dbReference type="PROSITE" id="PS50929">
    <property type="entry name" value="ABC_TM1F"/>
    <property type="match status" value="1"/>
</dbReference>
<dbReference type="SUPFAM" id="SSF90123">
    <property type="entry name" value="ABC transporter transmembrane region"/>
    <property type="match status" value="1"/>
</dbReference>
<evidence type="ECO:0000313" key="13">
    <source>
        <dbReference type="Proteomes" id="UP000245252"/>
    </source>
</evidence>
<dbReference type="AlphaFoldDB" id="A0A2U2DHB9"/>
<reference evidence="12 13" key="1">
    <citation type="submission" date="2018-05" db="EMBL/GenBank/DDBJ databases">
        <title>The draft genome of strain NS-104.</title>
        <authorList>
            <person name="Hang P."/>
            <person name="Jiang J."/>
        </authorList>
    </citation>
    <scope>NUCLEOTIDE SEQUENCE [LARGE SCALE GENOMIC DNA]</scope>
    <source>
        <strain evidence="12 13">NS-104</strain>
    </source>
</reference>
<dbReference type="Pfam" id="PF00005">
    <property type="entry name" value="ABC_tran"/>
    <property type="match status" value="1"/>
</dbReference>
<keyword evidence="3 9" id="KW-0812">Transmembrane</keyword>
<dbReference type="InterPro" id="IPR039421">
    <property type="entry name" value="Type_1_exporter"/>
</dbReference>
<dbReference type="CDD" id="cd07346">
    <property type="entry name" value="ABC_6TM_exporters"/>
    <property type="match status" value="1"/>
</dbReference>
<dbReference type="GO" id="GO:0005886">
    <property type="term" value="C:plasma membrane"/>
    <property type="evidence" value="ECO:0007669"/>
    <property type="project" value="UniProtKB-SubCell"/>
</dbReference>
<dbReference type="PANTHER" id="PTHR43394:SF1">
    <property type="entry name" value="ATP-BINDING CASSETTE SUB-FAMILY B MEMBER 10, MITOCHONDRIAL"/>
    <property type="match status" value="1"/>
</dbReference>
<protein>
    <submittedName>
        <fullName evidence="12">Multidrug ABC transporter ATP-binding protein</fullName>
    </submittedName>
</protein>
<dbReference type="GO" id="GO:0005524">
    <property type="term" value="F:ATP binding"/>
    <property type="evidence" value="ECO:0007669"/>
    <property type="project" value="UniProtKB-KW"/>
</dbReference>
<feature type="transmembrane region" description="Helical" evidence="9">
    <location>
        <begin position="309"/>
        <end position="328"/>
    </location>
</feature>
<dbReference type="InterPro" id="IPR027417">
    <property type="entry name" value="P-loop_NTPase"/>
</dbReference>
<sequence length="622" mass="68586">MLIRAVFNFFETWIDPYHRKGDLRPPQGTYRFIWFYVSQAKAPFAAMLVVGGLVAVVEAGLFWSVGLLVDMLDTTPKGEGWSGLIASHGWQLLGMLAFVMIGRFVIVAANALLEEQTIVPGFFNMMRWQAYAHVARQSLSFFHNDFSGRIVSKVWSAGQATGDLMVSLLQVVWFIAIYALSTMALVAALDWRLAAVILAWLVGFGLLARFFVPRIRRLARNTAETSSMLNGRMVDAYANIQTLKLFSREEANDHYVREGFDRFQASVIAFTRHITGVRASLSLLSGFMIASIAFLAVDLWFAGVMTAGSVAYTLGLVLRLNMLLGRLMTQFNAIMRNLGTIQNAAEMVSQPIRLLDRPGAANLKVEQPEIRFEHVSFHYGGGKGVIDDLTLTIRPGEKVGIVGRSGAGKSTLVNLLLRFYDLESGRILIDGQDIATVRQESLRSHIGMVTQDTALLNRSIRDNILFGRSDADEKQLLEAVQRAEADRFIAHLQDQRGRMGFDAHVGERGVKLSGGQRQRIAIARVMLKDAPILVLDEATSALDSEVEAAIQSNLEQLMAGKTVLAIAHRLSTIAALDRLVVMDKGRIIEEGTHAELIAQGGLYADLWSRQSGGMIAIDDGAN</sequence>
<accession>A0A2U2DHB9</accession>
<dbReference type="Gene3D" id="3.40.50.300">
    <property type="entry name" value="P-loop containing nucleotide triphosphate hydrolases"/>
    <property type="match status" value="1"/>
</dbReference>
<dbReference type="InterPro" id="IPR017871">
    <property type="entry name" value="ABC_transporter-like_CS"/>
</dbReference>
<feature type="transmembrane region" description="Helical" evidence="9">
    <location>
        <begin position="89"/>
        <end position="113"/>
    </location>
</feature>
<comment type="similarity">
    <text evidence="2">Belongs to the ABC transporter superfamily.</text>
</comment>
<name>A0A2U2DHB9_9HYPH</name>
<feature type="domain" description="ABC transporter" evidence="10">
    <location>
        <begin position="370"/>
        <end position="609"/>
    </location>
</feature>
<dbReference type="Gene3D" id="1.20.1560.10">
    <property type="entry name" value="ABC transporter type 1, transmembrane domain"/>
    <property type="match status" value="1"/>
</dbReference>
<dbReference type="SUPFAM" id="SSF52540">
    <property type="entry name" value="P-loop containing nucleoside triphosphate hydrolases"/>
    <property type="match status" value="1"/>
</dbReference>
<evidence type="ECO:0000256" key="8">
    <source>
        <dbReference type="ARBA" id="ARBA00024725"/>
    </source>
</evidence>
<comment type="caution">
    <text evidence="12">The sequence shown here is derived from an EMBL/GenBank/DDBJ whole genome shotgun (WGS) entry which is preliminary data.</text>
</comment>
<dbReference type="PANTHER" id="PTHR43394">
    <property type="entry name" value="ATP-DEPENDENT PERMEASE MDL1, MITOCHONDRIAL"/>
    <property type="match status" value="1"/>
</dbReference>
<proteinExistence type="inferred from homology"/>
<organism evidence="12 13">
    <name type="scientific">Metarhizobium album</name>
    <dbReference type="NCBI Taxonomy" id="2182425"/>
    <lineage>
        <taxon>Bacteria</taxon>
        <taxon>Pseudomonadati</taxon>
        <taxon>Pseudomonadota</taxon>
        <taxon>Alphaproteobacteria</taxon>
        <taxon>Hyphomicrobiales</taxon>
        <taxon>Rhizobiaceae</taxon>
        <taxon>Metarhizobium</taxon>
    </lineage>
</organism>
<feature type="transmembrane region" description="Helical" evidence="9">
    <location>
        <begin position="164"/>
        <end position="187"/>
    </location>
</feature>
<keyword evidence="7 9" id="KW-0472">Membrane</keyword>
<dbReference type="SMART" id="SM00382">
    <property type="entry name" value="AAA"/>
    <property type="match status" value="1"/>
</dbReference>
<dbReference type="RefSeq" id="WP_109461935.1">
    <property type="nucleotide sequence ID" value="NZ_QFBC01000022.1"/>
</dbReference>